<keyword evidence="1" id="KW-0732">Signal</keyword>
<feature type="signal peptide" evidence="1">
    <location>
        <begin position="1"/>
        <end position="22"/>
    </location>
</feature>
<evidence type="ECO:0000256" key="1">
    <source>
        <dbReference type="SAM" id="SignalP"/>
    </source>
</evidence>
<proteinExistence type="predicted"/>
<gene>
    <name evidence="2" type="ORF">GCM10008943_01270</name>
</gene>
<sequence length="126" mass="13701">MNKQQIILCLGFSVFFSSAAVAAAPPKKSADFSGNYKTLIQDQKAKPHTATCIATGYDLVKLSKKFDRLGFTQDGIAKVKIKKAKSSASELTVHGQARNRTSSQWQDIALHCTLKNGAVTNIELDK</sequence>
<dbReference type="RefSeq" id="WP_343800057.1">
    <property type="nucleotide sequence ID" value="NZ_BAAADE010000001.1"/>
</dbReference>
<dbReference type="NCBIfam" id="NF047384">
    <property type="entry name" value="BspC_dom"/>
    <property type="match status" value="1"/>
</dbReference>
<keyword evidence="3" id="KW-1185">Reference proteome</keyword>
<comment type="caution">
    <text evidence="2">The sequence shown here is derived from an EMBL/GenBank/DDBJ whole genome shotgun (WGS) entry which is preliminary data.</text>
</comment>
<evidence type="ECO:0000313" key="3">
    <source>
        <dbReference type="Proteomes" id="UP001424441"/>
    </source>
</evidence>
<feature type="chain" id="PRO_5046254464" evidence="1">
    <location>
        <begin position="23"/>
        <end position="126"/>
    </location>
</feature>
<name>A0ABN1FG00_9HYPH</name>
<dbReference type="Proteomes" id="UP001424441">
    <property type="component" value="Unassembled WGS sequence"/>
</dbReference>
<dbReference type="EMBL" id="BAAADE010000001">
    <property type="protein sequence ID" value="GAA0590013.1"/>
    <property type="molecule type" value="Genomic_DNA"/>
</dbReference>
<reference evidence="2 3" key="1">
    <citation type="journal article" date="2019" name="Int. J. Syst. Evol. Microbiol.">
        <title>The Global Catalogue of Microorganisms (GCM) 10K type strain sequencing project: providing services to taxonomists for standard genome sequencing and annotation.</title>
        <authorList>
            <consortium name="The Broad Institute Genomics Platform"/>
            <consortium name="The Broad Institute Genome Sequencing Center for Infectious Disease"/>
            <person name="Wu L."/>
            <person name="Ma J."/>
        </authorList>
    </citation>
    <scope>NUCLEOTIDE SEQUENCE [LARGE SCALE GENOMIC DNA]</scope>
    <source>
        <strain evidence="2 3">JCM 15115</strain>
    </source>
</reference>
<dbReference type="InterPro" id="IPR059225">
    <property type="entry name" value="BspC"/>
</dbReference>
<protein>
    <submittedName>
        <fullName evidence="2">Uncharacterized protein</fullName>
    </submittedName>
</protein>
<evidence type="ECO:0000313" key="2">
    <source>
        <dbReference type="EMBL" id="GAA0590013.1"/>
    </source>
</evidence>
<organism evidence="2 3">
    <name type="scientific">Paenochrobactrum glaciei</name>
    <dbReference type="NCBI Taxonomy" id="486407"/>
    <lineage>
        <taxon>Bacteria</taxon>
        <taxon>Pseudomonadati</taxon>
        <taxon>Pseudomonadota</taxon>
        <taxon>Alphaproteobacteria</taxon>
        <taxon>Hyphomicrobiales</taxon>
        <taxon>Brucellaceae</taxon>
        <taxon>Paenochrobactrum</taxon>
    </lineage>
</organism>
<accession>A0ABN1FG00</accession>